<reference evidence="1" key="2">
    <citation type="submission" date="2019-11" db="EMBL/GenBank/DDBJ databases">
        <title>Improved Assembly of Tolypothrix boutellei genome.</title>
        <authorList>
            <person name="Sarangi A.N."/>
            <person name="Mukherjee M."/>
            <person name="Ghosh S."/>
            <person name="Singh D."/>
            <person name="Das A."/>
            <person name="Kant S."/>
            <person name="Prusty A."/>
            <person name="Tripathy S."/>
        </authorList>
    </citation>
    <scope>NUCLEOTIDE SEQUENCE</scope>
    <source>
        <strain evidence="1">VB521301</strain>
    </source>
</reference>
<proteinExistence type="predicted"/>
<comment type="caution">
    <text evidence="1">The sequence shown here is derived from an EMBL/GenBank/DDBJ whole genome shotgun (WGS) entry which is preliminary data.</text>
</comment>
<dbReference type="AlphaFoldDB" id="A0A8S9SY56"/>
<accession>A0A8S9SY56</accession>
<evidence type="ECO:0000313" key="1">
    <source>
        <dbReference type="EMBL" id="KAF3884314.1"/>
    </source>
</evidence>
<sequence length="38" mass="3999">MEIATRLLGLVLAALGVQFMLNGLANATIGLMNLEVAR</sequence>
<dbReference type="RefSeq" id="WP_162002327.1">
    <property type="nucleotide sequence ID" value="NZ_JHEG04000001.1"/>
</dbReference>
<dbReference type="EMBL" id="JHEG04000001">
    <property type="protein sequence ID" value="KAF3884314.1"/>
    <property type="molecule type" value="Genomic_DNA"/>
</dbReference>
<evidence type="ECO:0000313" key="2">
    <source>
        <dbReference type="Proteomes" id="UP000029738"/>
    </source>
</evidence>
<dbReference type="Proteomes" id="UP000029738">
    <property type="component" value="Unassembled WGS sequence"/>
</dbReference>
<keyword evidence="2" id="KW-1185">Reference proteome</keyword>
<gene>
    <name evidence="1" type="ORF">DA73_0400001545</name>
</gene>
<reference evidence="1" key="1">
    <citation type="journal article" date="2015" name="Genome Announc.">
        <title>Draft Genome Sequence of Tolypothrix boutellei Strain VB521301.</title>
        <authorList>
            <person name="Chandrababunaidu M.M."/>
            <person name="Singh D."/>
            <person name="Sen D."/>
            <person name="Bhan S."/>
            <person name="Das S."/>
            <person name="Gupta A."/>
            <person name="Adhikary S.P."/>
            <person name="Tripathy S."/>
        </authorList>
    </citation>
    <scope>NUCLEOTIDE SEQUENCE</scope>
    <source>
        <strain evidence="1">VB521301</strain>
    </source>
</reference>
<name>A0A8S9SY56_9CYAN</name>
<protein>
    <submittedName>
        <fullName evidence="1">Uncharacterized protein</fullName>
    </submittedName>
</protein>
<organism evidence="1 2">
    <name type="scientific">Tolypothrix bouteillei VB521301</name>
    <dbReference type="NCBI Taxonomy" id="1479485"/>
    <lineage>
        <taxon>Bacteria</taxon>
        <taxon>Bacillati</taxon>
        <taxon>Cyanobacteriota</taxon>
        <taxon>Cyanophyceae</taxon>
        <taxon>Nostocales</taxon>
        <taxon>Tolypothrichaceae</taxon>
        <taxon>Tolypothrix</taxon>
    </lineage>
</organism>